<dbReference type="SUPFAM" id="SSF51261">
    <property type="entry name" value="Duplicated hybrid motif"/>
    <property type="match status" value="1"/>
</dbReference>
<feature type="domain" description="LysM" evidence="3">
    <location>
        <begin position="44"/>
        <end position="88"/>
    </location>
</feature>
<evidence type="ECO:0000256" key="1">
    <source>
        <dbReference type="ARBA" id="ARBA00038420"/>
    </source>
</evidence>
<feature type="compositionally biased region" description="Low complexity" evidence="2">
    <location>
        <begin position="94"/>
        <end position="113"/>
    </location>
</feature>
<comment type="caution">
    <text evidence="4">The sequence shown here is derived from an EMBL/GenBank/DDBJ whole genome shotgun (WGS) entry which is preliminary data.</text>
</comment>
<dbReference type="Proteomes" id="UP000588068">
    <property type="component" value="Unassembled WGS sequence"/>
</dbReference>
<keyword evidence="4" id="KW-0449">Lipoprotein</keyword>
<reference evidence="4 5" key="1">
    <citation type="submission" date="2020-08" db="EMBL/GenBank/DDBJ databases">
        <title>Genomic Encyclopedia of Type Strains, Phase IV (KMG-IV): sequencing the most valuable type-strain genomes for metagenomic binning, comparative biology and taxonomic classification.</title>
        <authorList>
            <person name="Goeker M."/>
        </authorList>
    </citation>
    <scope>NUCLEOTIDE SEQUENCE [LARGE SCALE GENOMIC DNA]</scope>
    <source>
        <strain evidence="4 5">DSM 26723</strain>
    </source>
</reference>
<feature type="region of interest" description="Disordered" evidence="2">
    <location>
        <begin position="89"/>
        <end position="132"/>
    </location>
</feature>
<dbReference type="GO" id="GO:0004222">
    <property type="term" value="F:metalloendopeptidase activity"/>
    <property type="evidence" value="ECO:0007669"/>
    <property type="project" value="TreeGrafter"/>
</dbReference>
<dbReference type="InterPro" id="IPR016047">
    <property type="entry name" value="M23ase_b-sheet_dom"/>
</dbReference>
<dbReference type="CDD" id="cd00118">
    <property type="entry name" value="LysM"/>
    <property type="match status" value="1"/>
</dbReference>
<dbReference type="Gene3D" id="2.70.70.10">
    <property type="entry name" value="Glucose Permease (Domain IIA)"/>
    <property type="match status" value="1"/>
</dbReference>
<evidence type="ECO:0000256" key="2">
    <source>
        <dbReference type="SAM" id="MobiDB-lite"/>
    </source>
</evidence>
<dbReference type="EMBL" id="JACHHZ010000001">
    <property type="protein sequence ID" value="MBB6091781.1"/>
    <property type="molecule type" value="Genomic_DNA"/>
</dbReference>
<dbReference type="InterPro" id="IPR050570">
    <property type="entry name" value="Cell_wall_metabolism_enzyme"/>
</dbReference>
<sequence>MTGDGNKTRNFGSRTSLVTHVSRCFLVVFLLAVGGCASEPTRPASYTVKRGDTLYSIAWKHGVDYQQLARWNGIGRDYVIHPGQVLRLTPAGGTRTATPSPSAKSAAPRQSAPRAPPRAAPVPSGPPIKWQWPVDEGKVTLTTRPNGGQGLTVEGKPGQDIRAAATGKVVYTGTGLLGYGQLIIVKHSETYLSAYGHTQSVAVREGDDVKSGQRIATMGAGPQGSPMLYFEIRIDGSPTNPMSLLPQRR</sequence>
<dbReference type="GO" id="GO:0009279">
    <property type="term" value="C:cell outer membrane"/>
    <property type="evidence" value="ECO:0007669"/>
    <property type="project" value="TreeGrafter"/>
</dbReference>
<dbReference type="PANTHER" id="PTHR21666:SF263">
    <property type="entry name" value="MUREIN HYDROLASE ACTIVATOR NLPD"/>
    <property type="match status" value="1"/>
</dbReference>
<dbReference type="GO" id="GO:0032153">
    <property type="term" value="C:cell division site"/>
    <property type="evidence" value="ECO:0007669"/>
    <property type="project" value="TreeGrafter"/>
</dbReference>
<dbReference type="InterPro" id="IPR018392">
    <property type="entry name" value="LysM"/>
</dbReference>
<proteinExistence type="inferred from homology"/>
<dbReference type="SMART" id="SM00257">
    <property type="entry name" value="LysM"/>
    <property type="match status" value="1"/>
</dbReference>
<dbReference type="InterPro" id="IPR011055">
    <property type="entry name" value="Dup_hybrid_motif"/>
</dbReference>
<dbReference type="PANTHER" id="PTHR21666">
    <property type="entry name" value="PEPTIDASE-RELATED"/>
    <property type="match status" value="1"/>
</dbReference>
<organism evidence="4 5">
    <name type="scientific">Povalibacter uvarum</name>
    <dbReference type="NCBI Taxonomy" id="732238"/>
    <lineage>
        <taxon>Bacteria</taxon>
        <taxon>Pseudomonadati</taxon>
        <taxon>Pseudomonadota</taxon>
        <taxon>Gammaproteobacteria</taxon>
        <taxon>Steroidobacterales</taxon>
        <taxon>Steroidobacteraceae</taxon>
        <taxon>Povalibacter</taxon>
    </lineage>
</organism>
<accession>A0A841HF88</accession>
<keyword evidence="5" id="KW-1185">Reference proteome</keyword>
<dbReference type="PROSITE" id="PS51782">
    <property type="entry name" value="LYSM"/>
    <property type="match status" value="1"/>
</dbReference>
<evidence type="ECO:0000313" key="4">
    <source>
        <dbReference type="EMBL" id="MBB6091781.1"/>
    </source>
</evidence>
<dbReference type="CDD" id="cd12797">
    <property type="entry name" value="M23_peptidase"/>
    <property type="match status" value="1"/>
</dbReference>
<dbReference type="RefSeq" id="WP_221303988.1">
    <property type="nucleotide sequence ID" value="NZ_JACHHZ010000001.1"/>
</dbReference>
<name>A0A841HF88_9GAMM</name>
<feature type="compositionally biased region" description="Pro residues" evidence="2">
    <location>
        <begin position="114"/>
        <end position="126"/>
    </location>
</feature>
<evidence type="ECO:0000259" key="3">
    <source>
        <dbReference type="PROSITE" id="PS51782"/>
    </source>
</evidence>
<dbReference type="AlphaFoldDB" id="A0A841HF88"/>
<dbReference type="Pfam" id="PF01476">
    <property type="entry name" value="LysM"/>
    <property type="match status" value="1"/>
</dbReference>
<dbReference type="Pfam" id="PF01551">
    <property type="entry name" value="Peptidase_M23"/>
    <property type="match status" value="1"/>
</dbReference>
<gene>
    <name evidence="4" type="ORF">HNQ60_000627</name>
</gene>
<comment type="similarity">
    <text evidence="1">Belongs to the E.coli NlpD/Haemophilus LppB family.</text>
</comment>
<dbReference type="Gene3D" id="3.10.350.10">
    <property type="entry name" value="LysM domain"/>
    <property type="match status" value="1"/>
</dbReference>
<dbReference type="InterPro" id="IPR036779">
    <property type="entry name" value="LysM_dom_sf"/>
</dbReference>
<evidence type="ECO:0000313" key="5">
    <source>
        <dbReference type="Proteomes" id="UP000588068"/>
    </source>
</evidence>
<protein>
    <submittedName>
        <fullName evidence="4">Lipoprotein NlpD</fullName>
    </submittedName>
</protein>